<dbReference type="Pfam" id="PF00005">
    <property type="entry name" value="ABC_tran"/>
    <property type="match status" value="2"/>
</dbReference>
<comment type="caution">
    <text evidence="6">The sequence shown here is derived from an EMBL/GenBank/DDBJ whole genome shotgun (WGS) entry which is preliminary data.</text>
</comment>
<dbReference type="Proteomes" id="UP000749311">
    <property type="component" value="Unassembled WGS sequence"/>
</dbReference>
<dbReference type="InterPro" id="IPR050319">
    <property type="entry name" value="ABC_transp_ATP-bind"/>
</dbReference>
<keyword evidence="3" id="KW-0547">Nucleotide-binding</keyword>
<dbReference type="PROSITE" id="PS00211">
    <property type="entry name" value="ABC_TRANSPORTER_1"/>
    <property type="match status" value="1"/>
</dbReference>
<dbReference type="PANTHER" id="PTHR43776">
    <property type="entry name" value="TRANSPORT ATP-BINDING PROTEIN"/>
    <property type="match status" value="1"/>
</dbReference>
<evidence type="ECO:0000259" key="5">
    <source>
        <dbReference type="PROSITE" id="PS50893"/>
    </source>
</evidence>
<comment type="similarity">
    <text evidence="1">Belongs to the ABC transporter superfamily.</text>
</comment>
<dbReference type="InterPro" id="IPR013563">
    <property type="entry name" value="Oligopep_ABC_C"/>
</dbReference>
<organism evidence="6 7">
    <name type="scientific">Brooklawnia cerclae</name>
    <dbReference type="NCBI Taxonomy" id="349934"/>
    <lineage>
        <taxon>Bacteria</taxon>
        <taxon>Bacillati</taxon>
        <taxon>Actinomycetota</taxon>
        <taxon>Actinomycetes</taxon>
        <taxon>Propionibacteriales</taxon>
        <taxon>Propionibacteriaceae</taxon>
        <taxon>Brooklawnia</taxon>
    </lineage>
</organism>
<dbReference type="CDD" id="cd03257">
    <property type="entry name" value="ABC_NikE_OppD_transporters"/>
    <property type="match status" value="2"/>
</dbReference>
<sequence>MTAENLADDVLLEVRNLGISYQTRSRRRIPATRGVSFRLRRGETLAVVGESGSGKSTLVNALLGLLPANATLESGHILIEDEEVTMASDRQWCRLRGSVVGFIPQDPALGLDPTLTVGAQLNEAVRLHGTRDSPRVAEASLALMRSAAIDNPELRIRQYPHQLSGGLRQRVLIALALAGGPRLILADEPTSALDVTVQKRILDHLDTLVRDGEFTLLLVTHDLGVAAERASRILVMQDGRVVEEGPSDQILSAPREAYTRQLISSVPRLAIADRVRPRDAASRGTEPVGSPLLRFDNVSKVFRTSGTGWTAGLRDKFRRTPPGHSQNVIHALDDVSLRVDAGRTFGLVGESGSGKSTTLRIAAGLERADSGSVTFAGTDITSLPEKHLRPLRTRFQLIQQNPHSAMDPKFTIMESICEPLVCHDVGDRRTQRAIVLEFLDRVALPTSVLDRHPHELSGGQLQRAAIARALVLKPDLVCLDEPVSALDVSVQAQILDLLRELQDDLGVAYLFVSHDLAVVAQLAHEVAVMSKGVLVESGSLAEVFDDPRTPYTKELLAAAPPDLPALGLAAGR</sequence>
<dbReference type="InterPro" id="IPR003439">
    <property type="entry name" value="ABC_transporter-like_ATP-bd"/>
</dbReference>
<evidence type="ECO:0000256" key="1">
    <source>
        <dbReference type="ARBA" id="ARBA00005417"/>
    </source>
</evidence>
<keyword evidence="7" id="KW-1185">Reference proteome</keyword>
<reference evidence="6 7" key="1">
    <citation type="submission" date="2020-02" db="EMBL/GenBank/DDBJ databases">
        <title>Sequencing the genomes of 1000 actinobacteria strains.</title>
        <authorList>
            <person name="Klenk H.-P."/>
        </authorList>
    </citation>
    <scope>NUCLEOTIDE SEQUENCE [LARGE SCALE GENOMIC DNA]</scope>
    <source>
        <strain evidence="6 7">DSM 19609</strain>
    </source>
</reference>
<dbReference type="Pfam" id="PF08352">
    <property type="entry name" value="oligo_HPY"/>
    <property type="match status" value="2"/>
</dbReference>
<evidence type="ECO:0000256" key="3">
    <source>
        <dbReference type="ARBA" id="ARBA00022741"/>
    </source>
</evidence>
<dbReference type="PROSITE" id="PS50893">
    <property type="entry name" value="ABC_TRANSPORTER_2"/>
    <property type="match status" value="2"/>
</dbReference>
<name>A0ABX0SJW3_9ACTN</name>
<dbReference type="SMART" id="SM00382">
    <property type="entry name" value="AAA"/>
    <property type="match status" value="2"/>
</dbReference>
<dbReference type="RefSeq" id="WP_167171621.1">
    <property type="nucleotide sequence ID" value="NZ_BAAAOO010000006.1"/>
</dbReference>
<evidence type="ECO:0000256" key="2">
    <source>
        <dbReference type="ARBA" id="ARBA00022448"/>
    </source>
</evidence>
<evidence type="ECO:0000313" key="7">
    <source>
        <dbReference type="Proteomes" id="UP000749311"/>
    </source>
</evidence>
<dbReference type="EMBL" id="JAAMOZ010000004">
    <property type="protein sequence ID" value="NIH58692.1"/>
    <property type="molecule type" value="Genomic_DNA"/>
</dbReference>
<feature type="domain" description="ABC transporter" evidence="5">
    <location>
        <begin position="14"/>
        <end position="263"/>
    </location>
</feature>
<feature type="domain" description="ABC transporter" evidence="5">
    <location>
        <begin position="293"/>
        <end position="556"/>
    </location>
</feature>
<dbReference type="InterPro" id="IPR017871">
    <property type="entry name" value="ABC_transporter-like_CS"/>
</dbReference>
<evidence type="ECO:0000256" key="4">
    <source>
        <dbReference type="ARBA" id="ARBA00022840"/>
    </source>
</evidence>
<dbReference type="Gene3D" id="3.40.50.300">
    <property type="entry name" value="P-loop containing nucleotide triphosphate hydrolases"/>
    <property type="match status" value="2"/>
</dbReference>
<dbReference type="SUPFAM" id="SSF52540">
    <property type="entry name" value="P-loop containing nucleoside triphosphate hydrolases"/>
    <property type="match status" value="2"/>
</dbReference>
<dbReference type="PANTHER" id="PTHR43776:SF7">
    <property type="entry name" value="D,D-DIPEPTIDE TRANSPORT ATP-BINDING PROTEIN DDPF-RELATED"/>
    <property type="match status" value="1"/>
</dbReference>
<proteinExistence type="inferred from homology"/>
<dbReference type="NCBIfam" id="NF008453">
    <property type="entry name" value="PRK11308.1"/>
    <property type="match status" value="2"/>
</dbReference>
<accession>A0ABX0SJW3</accession>
<dbReference type="GO" id="GO:0005524">
    <property type="term" value="F:ATP binding"/>
    <property type="evidence" value="ECO:0007669"/>
    <property type="project" value="UniProtKB-KW"/>
</dbReference>
<evidence type="ECO:0000313" key="6">
    <source>
        <dbReference type="EMBL" id="NIH58692.1"/>
    </source>
</evidence>
<keyword evidence="4 6" id="KW-0067">ATP-binding</keyword>
<keyword evidence="2" id="KW-0813">Transport</keyword>
<protein>
    <submittedName>
        <fullName evidence="6">Peptide/nickel transport system ATP-binding protein</fullName>
    </submittedName>
</protein>
<dbReference type="InterPro" id="IPR027417">
    <property type="entry name" value="P-loop_NTPase"/>
</dbReference>
<gene>
    <name evidence="6" type="ORF">FB473_003389</name>
</gene>
<dbReference type="InterPro" id="IPR003593">
    <property type="entry name" value="AAA+_ATPase"/>
</dbReference>